<feature type="domain" description="AB hydrolase-1" evidence="1">
    <location>
        <begin position="52"/>
        <end position="215"/>
    </location>
</feature>
<dbReference type="SUPFAM" id="SSF53474">
    <property type="entry name" value="alpha/beta-Hydrolases"/>
    <property type="match status" value="1"/>
</dbReference>
<dbReference type="RefSeq" id="WP_231960808.1">
    <property type="nucleotide sequence ID" value="NZ_RKHY01000001.1"/>
</dbReference>
<protein>
    <submittedName>
        <fullName evidence="2">Alpha/beta hydrolase family protein</fullName>
    </submittedName>
</protein>
<dbReference type="Gene3D" id="3.40.50.1820">
    <property type="entry name" value="alpha/beta hydrolase"/>
    <property type="match status" value="1"/>
</dbReference>
<dbReference type="Proteomes" id="UP000274843">
    <property type="component" value="Unassembled WGS sequence"/>
</dbReference>
<dbReference type="PANTHER" id="PTHR43194">
    <property type="entry name" value="HYDROLASE ALPHA/BETA FOLD FAMILY"/>
    <property type="match status" value="1"/>
</dbReference>
<keyword evidence="3" id="KW-1185">Reference proteome</keyword>
<proteinExistence type="predicted"/>
<dbReference type="InterPro" id="IPR029058">
    <property type="entry name" value="AB_hydrolase_fold"/>
</dbReference>
<name>A0A3N2H3W2_9PSEU</name>
<dbReference type="GO" id="GO:0016787">
    <property type="term" value="F:hydrolase activity"/>
    <property type="evidence" value="ECO:0007669"/>
    <property type="project" value="UniProtKB-KW"/>
</dbReference>
<organism evidence="2 3">
    <name type="scientific">Amycolatopsis thermoflava</name>
    <dbReference type="NCBI Taxonomy" id="84480"/>
    <lineage>
        <taxon>Bacteria</taxon>
        <taxon>Bacillati</taxon>
        <taxon>Actinomycetota</taxon>
        <taxon>Actinomycetes</taxon>
        <taxon>Pseudonocardiales</taxon>
        <taxon>Pseudonocardiaceae</taxon>
        <taxon>Amycolatopsis</taxon>
        <taxon>Amycolatopsis methanolica group</taxon>
    </lineage>
</organism>
<evidence type="ECO:0000259" key="1">
    <source>
        <dbReference type="Pfam" id="PF00561"/>
    </source>
</evidence>
<evidence type="ECO:0000313" key="3">
    <source>
        <dbReference type="Proteomes" id="UP000274843"/>
    </source>
</evidence>
<dbReference type="InterPro" id="IPR000073">
    <property type="entry name" value="AB_hydrolase_1"/>
</dbReference>
<comment type="caution">
    <text evidence="2">The sequence shown here is derived from an EMBL/GenBank/DDBJ whole genome shotgun (WGS) entry which is preliminary data.</text>
</comment>
<dbReference type="InterPro" id="IPR050228">
    <property type="entry name" value="Carboxylesterase_BioH"/>
</dbReference>
<reference evidence="2 3" key="1">
    <citation type="submission" date="2018-11" db="EMBL/GenBank/DDBJ databases">
        <title>Sequencing the genomes of 1000 actinobacteria strains.</title>
        <authorList>
            <person name="Klenk H.-P."/>
        </authorList>
    </citation>
    <scope>NUCLEOTIDE SEQUENCE [LARGE SCALE GENOMIC DNA]</scope>
    <source>
        <strain evidence="2 3">DSM 44348</strain>
    </source>
</reference>
<dbReference type="PANTHER" id="PTHR43194:SF4">
    <property type="entry name" value="AB HYDROLASE-1 DOMAIN-CONTAINING PROTEIN"/>
    <property type="match status" value="1"/>
</dbReference>
<evidence type="ECO:0000313" key="2">
    <source>
        <dbReference type="EMBL" id="ROS43596.1"/>
    </source>
</evidence>
<dbReference type="GeneID" id="301847287"/>
<dbReference type="EMBL" id="RKHY01000001">
    <property type="protein sequence ID" value="ROS43596.1"/>
    <property type="molecule type" value="Genomic_DNA"/>
</dbReference>
<dbReference type="Pfam" id="PF00561">
    <property type="entry name" value="Abhydrolase_1"/>
    <property type="match status" value="1"/>
</dbReference>
<accession>A0A3N2H3W2</accession>
<gene>
    <name evidence="2" type="ORF">EDD35_6016</name>
</gene>
<dbReference type="AlphaFoldDB" id="A0A3N2H3W2"/>
<keyword evidence="2" id="KW-0378">Hydrolase</keyword>
<sequence>MAAPHVTGGHEITVRRGQFWIPGERVAAGGVTVQRAPMFVQWEAPPQVTRPYPLVLVHGGGGQGTDWTGTPDGRPGWATRFVEAGFAVYVVDRCGHGRSPYHPDVVAPMGPPFPYEAARALFLPEERRGEQVQWTYGEAEVDQLLCPMGPLPADLAESQRMDADRLGRLLDRTGPAVLVTHSAGGPVGWLAADARPDAVVAIVAVEPVGPAFAEIPGMGSLDWGLTSAPITYEPPVSGPAEVREGMRMPALAGKPVVVVTGGASAFADFAPQVVDFLRDAGADAARLHLPDHGVKGNGHGLIFEANSDETVRPVIDWIRGLEGTDA</sequence>